<keyword evidence="2" id="KW-1185">Reference proteome</keyword>
<accession>A0A4R2SCS6</accession>
<dbReference type="EMBL" id="SLXV01000001">
    <property type="protein sequence ID" value="TCP70726.1"/>
    <property type="molecule type" value="Genomic_DNA"/>
</dbReference>
<sequence>MYQYWQPNHYPYDSYYAGKDVYGHRHVPVKDHQHRMDLSNKMRSLWEQHVAWTRMTIISLLFDLPDTKFVTTRLLRNAHDMGDMLESLYGEKVARRFSELIREHLVLAADLVKAAKAGDKLDVAIAERKWYANADEIATFLKKILPPLSKNEFKRMLHSHLALIKAEVEAILRKDYQTSIQLYDRIEQEALMMADQMTAAIEKQFPQIF</sequence>
<evidence type="ECO:0000313" key="1">
    <source>
        <dbReference type="EMBL" id="TCP70726.1"/>
    </source>
</evidence>
<gene>
    <name evidence="1" type="ORF">EDD57_101170</name>
</gene>
<dbReference type="RefSeq" id="WP_131847370.1">
    <property type="nucleotide sequence ID" value="NZ_SLXV01000001.1"/>
</dbReference>
<evidence type="ECO:0008006" key="3">
    <source>
        <dbReference type="Google" id="ProtNLM"/>
    </source>
</evidence>
<protein>
    <recommendedName>
        <fullName evidence="3">Acetylglutamate kinase</fullName>
    </recommendedName>
</protein>
<dbReference type="Proteomes" id="UP000294746">
    <property type="component" value="Unassembled WGS sequence"/>
</dbReference>
<dbReference type="AlphaFoldDB" id="A0A4R2SCS6"/>
<dbReference type="OrthoDB" id="2603324at2"/>
<reference evidence="1 2" key="1">
    <citation type="submission" date="2019-03" db="EMBL/GenBank/DDBJ databases">
        <title>Genomic Encyclopedia of Type Strains, Phase IV (KMG-IV): sequencing the most valuable type-strain genomes for metagenomic binning, comparative biology and taxonomic classification.</title>
        <authorList>
            <person name="Goeker M."/>
        </authorList>
    </citation>
    <scope>NUCLEOTIDE SEQUENCE [LARGE SCALE GENOMIC DNA]</scope>
    <source>
        <strain evidence="1 2">DSM 46831</strain>
    </source>
</reference>
<evidence type="ECO:0000313" key="2">
    <source>
        <dbReference type="Proteomes" id="UP000294746"/>
    </source>
</evidence>
<name>A0A4R2SCS6_9BACL</name>
<proteinExistence type="predicted"/>
<organism evidence="1 2">
    <name type="scientific">Baia soyae</name>
    <dbReference type="NCBI Taxonomy" id="1544746"/>
    <lineage>
        <taxon>Bacteria</taxon>
        <taxon>Bacillati</taxon>
        <taxon>Bacillota</taxon>
        <taxon>Bacilli</taxon>
        <taxon>Bacillales</taxon>
        <taxon>Thermoactinomycetaceae</taxon>
        <taxon>Baia</taxon>
    </lineage>
</organism>
<comment type="caution">
    <text evidence="1">The sequence shown here is derived from an EMBL/GenBank/DDBJ whole genome shotgun (WGS) entry which is preliminary data.</text>
</comment>